<dbReference type="SUPFAM" id="SSF53383">
    <property type="entry name" value="PLP-dependent transferases"/>
    <property type="match status" value="1"/>
</dbReference>
<evidence type="ECO:0000256" key="4">
    <source>
        <dbReference type="PIRSR" id="PIRSR000390-2"/>
    </source>
</evidence>
<dbReference type="GO" id="GO:0030170">
    <property type="term" value="F:pyridoxal phosphate binding"/>
    <property type="evidence" value="ECO:0007669"/>
    <property type="project" value="UniProtKB-ARBA"/>
</dbReference>
<evidence type="ECO:0000256" key="5">
    <source>
        <dbReference type="RuleBase" id="RU004508"/>
    </source>
</evidence>
<dbReference type="CDD" id="cd00616">
    <property type="entry name" value="AHBA_syn"/>
    <property type="match status" value="1"/>
</dbReference>
<dbReference type="Proteomes" id="UP000284051">
    <property type="component" value="Unassembled WGS sequence"/>
</dbReference>
<comment type="similarity">
    <text evidence="2 5">Belongs to the DegT/DnrJ/EryC1 family.</text>
</comment>
<sequence>MKIPFVSFEPMHREVDAELKNALLSVYEAGWFIRGERVTQFEKEFAAYCGAKYCIGCGNGLDALFLVLKAYGIGAGDEVIVPSHTFIATALAVTYAGAAPVFVEPDMESYTLNPAQIEEAVTPYTKAIIAVQLYGQAANMDAINVIAKKHGLKVIEDAAQAHGALYKNKRIGNLADAAGFSFYPGKNLGAFGDGGAVVTSDKELADKVRALANYGSDYKYHHIYQGNNSRLDEIQAAVLSVKLKNLDRWNENRRKTAQKYLTEIKNEKLILPVEMPYNYHVWHIFAVRTKERDRLEAYLNENGIGTTIHYPTAIHRQKAYENLGLLEGSYPLAEEIAATELSIPMYYGMTEEQIRYVIDTLNRWR</sequence>
<dbReference type="FunFam" id="3.40.640.10:FF:000089">
    <property type="entry name" value="Aminotransferase, DegT/DnrJ/EryC1/StrS family"/>
    <property type="match status" value="1"/>
</dbReference>
<dbReference type="AlphaFoldDB" id="A0A414T366"/>
<dbReference type="GO" id="GO:0008483">
    <property type="term" value="F:transaminase activity"/>
    <property type="evidence" value="ECO:0007669"/>
    <property type="project" value="UniProtKB-KW"/>
</dbReference>
<protein>
    <submittedName>
        <fullName evidence="6">DegT/DnrJ/EryC1/StrS family aminotransferase</fullName>
    </submittedName>
</protein>
<comment type="caution">
    <text evidence="6">The sequence shown here is derived from an EMBL/GenBank/DDBJ whole genome shotgun (WGS) entry which is preliminary data.</text>
</comment>
<evidence type="ECO:0000313" key="6">
    <source>
        <dbReference type="EMBL" id="RHG28621.1"/>
    </source>
</evidence>
<feature type="active site" description="Proton acceptor" evidence="3">
    <location>
        <position position="186"/>
    </location>
</feature>
<dbReference type="PANTHER" id="PTHR30244">
    <property type="entry name" value="TRANSAMINASE"/>
    <property type="match status" value="1"/>
</dbReference>
<evidence type="ECO:0000256" key="1">
    <source>
        <dbReference type="ARBA" id="ARBA00022898"/>
    </source>
</evidence>
<dbReference type="PIRSF" id="PIRSF000390">
    <property type="entry name" value="PLP_StrS"/>
    <property type="match status" value="1"/>
</dbReference>
<keyword evidence="1 4" id="KW-0663">Pyridoxal phosphate</keyword>
<evidence type="ECO:0000313" key="7">
    <source>
        <dbReference type="Proteomes" id="UP000284051"/>
    </source>
</evidence>
<keyword evidence="6" id="KW-0032">Aminotransferase</keyword>
<gene>
    <name evidence="6" type="ORF">DW264_09215</name>
</gene>
<evidence type="ECO:0000256" key="3">
    <source>
        <dbReference type="PIRSR" id="PIRSR000390-1"/>
    </source>
</evidence>
<dbReference type="InterPro" id="IPR015422">
    <property type="entry name" value="PyrdxlP-dep_Trfase_small"/>
</dbReference>
<dbReference type="InterPro" id="IPR000653">
    <property type="entry name" value="DegT/StrS_aminotransferase"/>
</dbReference>
<name>A0A414T366_9FIRM</name>
<dbReference type="InterPro" id="IPR015424">
    <property type="entry name" value="PyrdxlP-dep_Trfase"/>
</dbReference>
<dbReference type="Gene3D" id="3.40.640.10">
    <property type="entry name" value="Type I PLP-dependent aspartate aminotransferase-like (Major domain)"/>
    <property type="match status" value="1"/>
</dbReference>
<keyword evidence="6" id="KW-0808">Transferase</keyword>
<feature type="modified residue" description="N6-(pyridoxal phosphate)lysine" evidence="4">
    <location>
        <position position="186"/>
    </location>
</feature>
<evidence type="ECO:0000256" key="2">
    <source>
        <dbReference type="ARBA" id="ARBA00037999"/>
    </source>
</evidence>
<dbReference type="Pfam" id="PF01041">
    <property type="entry name" value="DegT_DnrJ_EryC1"/>
    <property type="match status" value="1"/>
</dbReference>
<dbReference type="Gene3D" id="3.90.1150.10">
    <property type="entry name" value="Aspartate Aminotransferase, domain 1"/>
    <property type="match status" value="1"/>
</dbReference>
<proteinExistence type="inferred from homology"/>
<dbReference type="InterPro" id="IPR015421">
    <property type="entry name" value="PyrdxlP-dep_Trfase_major"/>
</dbReference>
<dbReference type="PANTHER" id="PTHR30244:SF36">
    <property type="entry name" value="3-OXO-GLUCOSE-6-PHOSPHATE:GLUTAMATE AMINOTRANSFERASE"/>
    <property type="match status" value="1"/>
</dbReference>
<dbReference type="EMBL" id="QRID01000007">
    <property type="protein sequence ID" value="RHG28621.1"/>
    <property type="molecule type" value="Genomic_DNA"/>
</dbReference>
<accession>A0A414T366</accession>
<dbReference type="RefSeq" id="WP_118772413.1">
    <property type="nucleotide sequence ID" value="NZ_QRID01000007.1"/>
</dbReference>
<reference evidence="6 7" key="1">
    <citation type="submission" date="2018-08" db="EMBL/GenBank/DDBJ databases">
        <title>A genome reference for cultivated species of the human gut microbiota.</title>
        <authorList>
            <person name="Zou Y."/>
            <person name="Xue W."/>
            <person name="Luo G."/>
        </authorList>
    </citation>
    <scope>NUCLEOTIDE SEQUENCE [LARGE SCALE GENOMIC DNA]</scope>
    <source>
        <strain evidence="6 7">AM22-21LB</strain>
    </source>
</reference>
<organism evidence="6 7">
    <name type="scientific">Roseburia intestinalis</name>
    <dbReference type="NCBI Taxonomy" id="166486"/>
    <lineage>
        <taxon>Bacteria</taxon>
        <taxon>Bacillati</taxon>
        <taxon>Bacillota</taxon>
        <taxon>Clostridia</taxon>
        <taxon>Lachnospirales</taxon>
        <taxon>Lachnospiraceae</taxon>
        <taxon>Roseburia</taxon>
    </lineage>
</organism>
<dbReference type="GO" id="GO:0000271">
    <property type="term" value="P:polysaccharide biosynthetic process"/>
    <property type="evidence" value="ECO:0007669"/>
    <property type="project" value="TreeGrafter"/>
</dbReference>